<keyword evidence="2" id="KW-1185">Reference proteome</keyword>
<evidence type="ECO:0000313" key="1">
    <source>
        <dbReference type="EMBL" id="MDQ0273378.1"/>
    </source>
</evidence>
<dbReference type="EMBL" id="JAUSUB010000038">
    <property type="protein sequence ID" value="MDQ0273378.1"/>
    <property type="molecule type" value="Genomic_DNA"/>
</dbReference>
<name>A0ABU0ASG8_9BACI</name>
<evidence type="ECO:0000313" key="2">
    <source>
        <dbReference type="Proteomes" id="UP001238088"/>
    </source>
</evidence>
<organism evidence="1 2">
    <name type="scientific">Cytobacillus purgationiresistens</name>
    <dbReference type="NCBI Taxonomy" id="863449"/>
    <lineage>
        <taxon>Bacteria</taxon>
        <taxon>Bacillati</taxon>
        <taxon>Bacillota</taxon>
        <taxon>Bacilli</taxon>
        <taxon>Bacillales</taxon>
        <taxon>Bacillaceae</taxon>
        <taxon>Cytobacillus</taxon>
    </lineage>
</organism>
<reference evidence="1 2" key="1">
    <citation type="submission" date="2023-07" db="EMBL/GenBank/DDBJ databases">
        <title>Genomic Encyclopedia of Type Strains, Phase IV (KMG-IV): sequencing the most valuable type-strain genomes for metagenomic binning, comparative biology and taxonomic classification.</title>
        <authorList>
            <person name="Goeker M."/>
        </authorList>
    </citation>
    <scope>NUCLEOTIDE SEQUENCE [LARGE SCALE GENOMIC DNA]</scope>
    <source>
        <strain evidence="1 2">DSM 23494</strain>
    </source>
</reference>
<protein>
    <submittedName>
        <fullName evidence="1">Uncharacterized protein</fullName>
    </submittedName>
</protein>
<comment type="caution">
    <text evidence="1">The sequence shown here is derived from an EMBL/GenBank/DDBJ whole genome shotgun (WGS) entry which is preliminary data.</text>
</comment>
<sequence>MEFHKRESEAIYDFIELDNFRFGEYEGNQYVIRKINNNHIQIEDEVATENTGIPRIELYRRGKLLHILENYKDTI</sequence>
<dbReference type="Proteomes" id="UP001238088">
    <property type="component" value="Unassembled WGS sequence"/>
</dbReference>
<accession>A0ABU0ASG8</accession>
<proteinExistence type="predicted"/>
<dbReference type="RefSeq" id="WP_307479406.1">
    <property type="nucleotide sequence ID" value="NZ_JAUSUB010000038.1"/>
</dbReference>
<gene>
    <name evidence="1" type="ORF">J2S17_005310</name>
</gene>